<dbReference type="SUPFAM" id="SSF55729">
    <property type="entry name" value="Acyl-CoA N-acyltransferases (Nat)"/>
    <property type="match status" value="1"/>
</dbReference>
<dbReference type="Proteomes" id="UP001480595">
    <property type="component" value="Unassembled WGS sequence"/>
</dbReference>
<dbReference type="InterPro" id="IPR000182">
    <property type="entry name" value="GNAT_dom"/>
</dbReference>
<dbReference type="RefSeq" id="XP_066719395.1">
    <property type="nucleotide sequence ID" value="XM_066855117.1"/>
</dbReference>
<organism evidence="2 3">
    <name type="scientific">Apiospora phragmitis</name>
    <dbReference type="NCBI Taxonomy" id="2905665"/>
    <lineage>
        <taxon>Eukaryota</taxon>
        <taxon>Fungi</taxon>
        <taxon>Dikarya</taxon>
        <taxon>Ascomycota</taxon>
        <taxon>Pezizomycotina</taxon>
        <taxon>Sordariomycetes</taxon>
        <taxon>Xylariomycetidae</taxon>
        <taxon>Amphisphaeriales</taxon>
        <taxon>Apiosporaceae</taxon>
        <taxon>Apiospora</taxon>
    </lineage>
</organism>
<evidence type="ECO:0000259" key="1">
    <source>
        <dbReference type="Pfam" id="PF00583"/>
    </source>
</evidence>
<dbReference type="EMBL" id="JAQQWL010000004">
    <property type="protein sequence ID" value="KAK8076436.1"/>
    <property type="molecule type" value="Genomic_DNA"/>
</dbReference>
<dbReference type="GeneID" id="92088180"/>
<keyword evidence="3" id="KW-1185">Reference proteome</keyword>
<evidence type="ECO:0000313" key="2">
    <source>
        <dbReference type="EMBL" id="KAK8076436.1"/>
    </source>
</evidence>
<feature type="domain" description="N-acetyltransferase" evidence="1">
    <location>
        <begin position="154"/>
        <end position="210"/>
    </location>
</feature>
<dbReference type="PANTHER" id="PTHR42791:SF2">
    <property type="entry name" value="N-ACETYLTRANSFERASE DOMAIN-CONTAINING PROTEIN"/>
    <property type="match status" value="1"/>
</dbReference>
<comment type="caution">
    <text evidence="2">The sequence shown here is derived from an EMBL/GenBank/DDBJ whole genome shotgun (WGS) entry which is preliminary data.</text>
</comment>
<sequence>MVMALKQLHMRTAIREDAPRIAEIHMAAFGSNAMLHAQFPTLAIRKGLQTCTKEKALADINDPKTTVLVVTSSDARDSEYISCDERTTDFPTMPSGPENTAGTVIAFAKWSHPVLPGEEYVEPPWIWPEGTDLDTLGAWIANAAEVESRSAVGGAPCYHLSFIGTDPSFGHRGAGHLLVQWGIQQSNESGAPVYLESTIEAAPFYENMGFTSGEAISLPICVDGGTETQIYEEIVFTYCPT</sequence>
<name>A0ABR1VYV8_9PEZI</name>
<gene>
    <name evidence="2" type="ORF">PG994_003708</name>
</gene>
<accession>A0ABR1VYV8</accession>
<dbReference type="Gene3D" id="3.40.630.30">
    <property type="match status" value="1"/>
</dbReference>
<dbReference type="InterPro" id="IPR052523">
    <property type="entry name" value="Trichothecene_AcTrans"/>
</dbReference>
<reference evidence="2 3" key="1">
    <citation type="submission" date="2023-01" db="EMBL/GenBank/DDBJ databases">
        <title>Analysis of 21 Apiospora genomes using comparative genomics revels a genus with tremendous synthesis potential of carbohydrate active enzymes and secondary metabolites.</title>
        <authorList>
            <person name="Sorensen T."/>
        </authorList>
    </citation>
    <scope>NUCLEOTIDE SEQUENCE [LARGE SCALE GENOMIC DNA]</scope>
    <source>
        <strain evidence="2 3">CBS 135458</strain>
    </source>
</reference>
<dbReference type="Pfam" id="PF00583">
    <property type="entry name" value="Acetyltransf_1"/>
    <property type="match status" value="1"/>
</dbReference>
<protein>
    <recommendedName>
        <fullName evidence="1">N-acetyltransferase domain-containing protein</fullName>
    </recommendedName>
</protein>
<dbReference type="InterPro" id="IPR016181">
    <property type="entry name" value="Acyl_CoA_acyltransferase"/>
</dbReference>
<dbReference type="PANTHER" id="PTHR42791">
    <property type="entry name" value="GNAT FAMILY ACETYLTRANSFERASE"/>
    <property type="match status" value="1"/>
</dbReference>
<proteinExistence type="predicted"/>
<evidence type="ECO:0000313" key="3">
    <source>
        <dbReference type="Proteomes" id="UP001480595"/>
    </source>
</evidence>